<name>A0ABX2CZ44_9CYAN</name>
<dbReference type="Proteomes" id="UP000702425">
    <property type="component" value="Unassembled WGS sequence"/>
</dbReference>
<comment type="caution">
    <text evidence="1">The sequence shown here is derived from an EMBL/GenBank/DDBJ whole genome shotgun (WGS) entry which is preliminary data.</text>
</comment>
<proteinExistence type="predicted"/>
<dbReference type="EMBL" id="SRRZ01000061">
    <property type="protein sequence ID" value="NQE35667.1"/>
    <property type="molecule type" value="Genomic_DNA"/>
</dbReference>
<organism evidence="1 2">
    <name type="scientific">Microcoleus asticus IPMA8</name>
    <dbReference type="NCBI Taxonomy" id="2563858"/>
    <lineage>
        <taxon>Bacteria</taxon>
        <taxon>Bacillati</taxon>
        <taxon>Cyanobacteriota</taxon>
        <taxon>Cyanophyceae</taxon>
        <taxon>Oscillatoriophycideae</taxon>
        <taxon>Oscillatoriales</taxon>
        <taxon>Microcoleaceae</taxon>
        <taxon>Microcoleus</taxon>
        <taxon>Microcoleus asticus</taxon>
    </lineage>
</organism>
<evidence type="ECO:0000313" key="2">
    <source>
        <dbReference type="Proteomes" id="UP000702425"/>
    </source>
</evidence>
<reference evidence="1 2" key="1">
    <citation type="journal article" date="2020" name="Sci. Rep.">
        <title>A novel cyanobacterial geosmin producer, revising GeoA distribution and dispersion patterns in Bacteria.</title>
        <authorList>
            <person name="Churro C."/>
            <person name="Semedo-Aguiar A.P."/>
            <person name="Silva A.D."/>
            <person name="Pereira-Leal J.B."/>
            <person name="Leite R.B."/>
        </authorList>
    </citation>
    <scope>NUCLEOTIDE SEQUENCE [LARGE SCALE GENOMIC DNA]</scope>
    <source>
        <strain evidence="1 2">IPMA8</strain>
    </source>
</reference>
<evidence type="ECO:0000313" key="1">
    <source>
        <dbReference type="EMBL" id="NQE35667.1"/>
    </source>
</evidence>
<protein>
    <submittedName>
        <fullName evidence="1">Uncharacterized protein</fullName>
    </submittedName>
</protein>
<accession>A0ABX2CZ44</accession>
<keyword evidence="2" id="KW-1185">Reference proteome</keyword>
<gene>
    <name evidence="1" type="ORF">E5S67_03402</name>
</gene>
<dbReference type="RefSeq" id="WP_216670524.1">
    <property type="nucleotide sequence ID" value="NZ_CAWPPK010000276.1"/>
</dbReference>
<sequence length="81" mass="9500">MNTSDDRIRELQEEYPWLKSLKISLVNLKAPMQQEIFLEAVKSTRWSPEKQPPVTNSEGILQYLLQLALKGFCNIYFNLEL</sequence>